<evidence type="ECO:0000313" key="2">
    <source>
        <dbReference type="EMBL" id="CDP35930.1"/>
    </source>
</evidence>
<feature type="compositionally biased region" description="Low complexity" evidence="1">
    <location>
        <begin position="82"/>
        <end position="97"/>
    </location>
</feature>
<dbReference type="GO" id="GO:0000307">
    <property type="term" value="C:cyclin-dependent protein kinase holoenzyme complex"/>
    <property type="evidence" value="ECO:0007669"/>
    <property type="project" value="UniProtKB-ARBA"/>
</dbReference>
<organism evidence="2">
    <name type="scientific">Blastobotrys adeninivorans</name>
    <name type="common">Yeast</name>
    <name type="synonym">Arxula adeninivorans</name>
    <dbReference type="NCBI Taxonomy" id="409370"/>
    <lineage>
        <taxon>Eukaryota</taxon>
        <taxon>Fungi</taxon>
        <taxon>Dikarya</taxon>
        <taxon>Ascomycota</taxon>
        <taxon>Saccharomycotina</taxon>
        <taxon>Dipodascomycetes</taxon>
        <taxon>Dipodascales</taxon>
        <taxon>Trichomonascaceae</taxon>
        <taxon>Blastobotrys</taxon>
    </lineage>
</organism>
<evidence type="ECO:0000256" key="1">
    <source>
        <dbReference type="SAM" id="MobiDB-lite"/>
    </source>
</evidence>
<protein>
    <submittedName>
        <fullName evidence="2">ARAD1B01056p</fullName>
    </submittedName>
</protein>
<dbReference type="EMBL" id="HG937692">
    <property type="protein sequence ID" value="CDP35930.1"/>
    <property type="molecule type" value="Genomic_DNA"/>
</dbReference>
<feature type="compositionally biased region" description="Low complexity" evidence="1">
    <location>
        <begin position="379"/>
        <end position="424"/>
    </location>
</feature>
<dbReference type="Gene3D" id="1.10.472.10">
    <property type="entry name" value="Cyclin-like"/>
    <property type="match status" value="1"/>
</dbReference>
<proteinExistence type="predicted"/>
<dbReference type="AlphaFoldDB" id="A0A060T481"/>
<dbReference type="GO" id="GO:0019901">
    <property type="term" value="F:protein kinase binding"/>
    <property type="evidence" value="ECO:0007669"/>
    <property type="project" value="InterPro"/>
</dbReference>
<reference evidence="2" key="1">
    <citation type="submission" date="2014-02" db="EMBL/GenBank/DDBJ databases">
        <authorList>
            <person name="Genoscope - CEA"/>
        </authorList>
    </citation>
    <scope>NUCLEOTIDE SEQUENCE</scope>
    <source>
        <strain evidence="2">LS3</strain>
    </source>
</reference>
<reference evidence="2" key="2">
    <citation type="submission" date="2014-06" db="EMBL/GenBank/DDBJ databases">
        <title>The complete genome of Blastobotrys (Arxula) adeninivorans LS3 - a yeast of biotechnological interest.</title>
        <authorList>
            <person name="Kunze G."/>
            <person name="Gaillardin C."/>
            <person name="Czernicka M."/>
            <person name="Durrens P."/>
            <person name="Martin T."/>
            <person name="Boer E."/>
            <person name="Gabaldon T."/>
            <person name="Cruz J."/>
            <person name="Talla E."/>
            <person name="Marck C."/>
            <person name="Goffeau A."/>
            <person name="Barbe V."/>
            <person name="Baret P."/>
            <person name="Baronian K."/>
            <person name="Beier S."/>
            <person name="Bleykasten C."/>
            <person name="Bode R."/>
            <person name="Casaregola S."/>
            <person name="Despons L."/>
            <person name="Fairhead C."/>
            <person name="Giersberg M."/>
            <person name="Gierski P."/>
            <person name="Hahnel U."/>
            <person name="Hartmann A."/>
            <person name="Jankowska D."/>
            <person name="Jubin C."/>
            <person name="Jung P."/>
            <person name="Lafontaine I."/>
            <person name="Leh-Louis V."/>
            <person name="Lemaire M."/>
            <person name="Marcet-Houben M."/>
            <person name="Mascher M."/>
            <person name="Morel G."/>
            <person name="Richard G.-F."/>
            <person name="Riechen J."/>
            <person name="Sacerdot C."/>
            <person name="Sarkar A."/>
            <person name="Savel G."/>
            <person name="Schacherer J."/>
            <person name="Sherman D."/>
            <person name="Straub M.-L."/>
            <person name="Stein N."/>
            <person name="Thierry A."/>
            <person name="Trautwein-Schult A."/>
            <person name="Westhof E."/>
            <person name="Worch S."/>
            <person name="Dujon B."/>
            <person name="Souciet J.-L."/>
            <person name="Wincker P."/>
            <person name="Scholz U."/>
            <person name="Neuveglise N."/>
        </authorList>
    </citation>
    <scope>NUCLEOTIDE SEQUENCE</scope>
    <source>
        <strain evidence="2">LS3</strain>
    </source>
</reference>
<sequence length="512" mass="56319">MLYYPSKAMTGPQTVTPPDYPAYALPPAPQPQHGFLMPHPSQARAYQDSYHHGAVYGQAYAHHSGGSATGATGPAGAGTTGATGTTRTTGAGTGPAPYLQMPVPSNFQDPYRGYYLPPPPPVPLDQLSCHDQYVNRQAHTSYLRSYQVHMMPQPQYSGHPHGVYQPSYQAYRHMPQVQHMQQPQVHPQVPQVHHVPQAQAQAQAQAQMPVHRPPQGGVAAHLDYSINEMASFLSTMACGIMAPNSTPAQFSGFSEFVARVLTATRLPRATIVLSLVYLSKRWALGNVPCIDPRSESSRRPLYVMLVVALLLANKFHDDNTFTNKSWFDATGIPIADITTTEAAWLCMIKWSLHLNDKDLKGWDKWNHCWNVYAHGQDPAATSSSATESSPVSPPSSVRSASSSLSSNAPTMSPQSSISSPSRPSYTVPRWYEIASRTEATGRRYPHLHYPHPQHQQHQQHHVPHDHWTNSYYVSAYNQQATCTCNMCSFEPVSRRPAPLVNVGWAASSVAAC</sequence>
<feature type="region of interest" description="Disordered" evidence="1">
    <location>
        <begin position="63"/>
        <end position="98"/>
    </location>
</feature>
<dbReference type="GO" id="GO:0016538">
    <property type="term" value="F:cyclin-dependent protein serine/threonine kinase regulator activity"/>
    <property type="evidence" value="ECO:0007669"/>
    <property type="project" value="TreeGrafter"/>
</dbReference>
<feature type="region of interest" description="Disordered" evidence="1">
    <location>
        <begin position="379"/>
        <end position="425"/>
    </location>
</feature>
<dbReference type="InterPro" id="IPR013922">
    <property type="entry name" value="Cyclin_PHO80-like"/>
</dbReference>
<gene>
    <name evidence="2" type="ORF">GNLVRS02_ARAD1B01056g</name>
</gene>
<dbReference type="PANTHER" id="PTHR15615:SF27">
    <property type="entry name" value="PHO85 CYCLIN CLG1"/>
    <property type="match status" value="1"/>
</dbReference>
<dbReference type="CDD" id="cd20557">
    <property type="entry name" value="CYCLIN_ScPCL1-like"/>
    <property type="match status" value="1"/>
</dbReference>
<dbReference type="PANTHER" id="PTHR15615">
    <property type="match status" value="1"/>
</dbReference>
<name>A0A060T481_BLAAD</name>
<dbReference type="GO" id="GO:0005634">
    <property type="term" value="C:nucleus"/>
    <property type="evidence" value="ECO:0007669"/>
    <property type="project" value="TreeGrafter"/>
</dbReference>
<accession>A0A060T481</accession>